<evidence type="ECO:0000256" key="5">
    <source>
        <dbReference type="ARBA" id="ARBA00023244"/>
    </source>
</evidence>
<sequence>MMENGWVPVLLRLNGKRVVAIGGGPAAERKLAPLLEAGASVGIVSPKLTPGLRQAADEGRLDWQERRYRHGDLAQAELAVIATGVPSVDEAARLEAAERGAWVLDAAAGECGDLMLPAVARKGRLTLAVSTLGASPGVAARLARELADGLAGDWPEVLNALARIRDIVKRNVPAGDTRRRLLRAFDADAARWWLRTYGGDDASFARLEHETRTDPERLIAAIQDNPDGSGQR</sequence>
<reference evidence="8" key="1">
    <citation type="journal article" date="2019" name="Int. J. Syst. Evol. Microbiol.">
        <title>The Global Catalogue of Microorganisms (GCM) 10K type strain sequencing project: providing services to taxonomists for standard genome sequencing and annotation.</title>
        <authorList>
            <consortium name="The Broad Institute Genomics Platform"/>
            <consortium name="The Broad Institute Genome Sequencing Center for Infectious Disease"/>
            <person name="Wu L."/>
            <person name="Ma J."/>
        </authorList>
    </citation>
    <scope>NUCLEOTIDE SEQUENCE [LARGE SCALE GENOMIC DNA]</scope>
    <source>
        <strain evidence="8">JCM 18657</strain>
    </source>
</reference>
<dbReference type="Gene3D" id="1.10.8.610">
    <property type="entry name" value="SirC, precorrin-2 dehydrogenase, C-terminal helical domain-like"/>
    <property type="match status" value="1"/>
</dbReference>
<evidence type="ECO:0000256" key="6">
    <source>
        <dbReference type="ARBA" id="ARBA00047561"/>
    </source>
</evidence>
<dbReference type="EC" id="1.3.1.76" evidence="2"/>
<evidence type="ECO:0000256" key="1">
    <source>
        <dbReference type="ARBA" id="ARBA00005010"/>
    </source>
</evidence>
<dbReference type="EMBL" id="JBHTGQ010000024">
    <property type="protein sequence ID" value="MFC7750567.1"/>
    <property type="molecule type" value="Genomic_DNA"/>
</dbReference>
<keyword evidence="5" id="KW-0627">Porphyrin biosynthesis</keyword>
<dbReference type="InterPro" id="IPR036291">
    <property type="entry name" value="NAD(P)-bd_dom_sf"/>
</dbReference>
<evidence type="ECO:0000256" key="4">
    <source>
        <dbReference type="ARBA" id="ARBA00023027"/>
    </source>
</evidence>
<dbReference type="PANTHER" id="PTHR35330">
    <property type="entry name" value="SIROHEME BIOSYNTHESIS PROTEIN MET8"/>
    <property type="match status" value="1"/>
</dbReference>
<dbReference type="InterPro" id="IPR028161">
    <property type="entry name" value="Met8-like"/>
</dbReference>
<dbReference type="Pfam" id="PF13241">
    <property type="entry name" value="NAD_binding_7"/>
    <property type="match status" value="1"/>
</dbReference>
<comment type="caution">
    <text evidence="7">The sequence shown here is derived from an EMBL/GenBank/DDBJ whole genome shotgun (WGS) entry which is preliminary data.</text>
</comment>
<gene>
    <name evidence="7" type="ORF">ACFQWB_11590</name>
</gene>
<dbReference type="SUPFAM" id="SSF51735">
    <property type="entry name" value="NAD(P)-binding Rossmann-fold domains"/>
    <property type="match status" value="1"/>
</dbReference>
<dbReference type="Gene3D" id="3.40.50.720">
    <property type="entry name" value="NAD(P)-binding Rossmann-like Domain"/>
    <property type="match status" value="1"/>
</dbReference>
<dbReference type="InterPro" id="IPR042518">
    <property type="entry name" value="SirC_C"/>
</dbReference>
<comment type="pathway">
    <text evidence="1">Porphyrin-containing compound metabolism; siroheme biosynthesis; sirohydrochlorin from precorrin-2: step 1/1.</text>
</comment>
<dbReference type="RefSeq" id="WP_138790076.1">
    <property type="nucleotide sequence ID" value="NZ_JBHTGQ010000024.1"/>
</dbReference>
<keyword evidence="3" id="KW-0560">Oxidoreductase</keyword>
<organism evidence="7 8">
    <name type="scientific">Paenibacillus thermoaerophilus</name>
    <dbReference type="NCBI Taxonomy" id="1215385"/>
    <lineage>
        <taxon>Bacteria</taxon>
        <taxon>Bacillati</taxon>
        <taxon>Bacillota</taxon>
        <taxon>Bacilli</taxon>
        <taxon>Bacillales</taxon>
        <taxon>Paenibacillaceae</taxon>
        <taxon>Paenibacillus</taxon>
    </lineage>
</organism>
<dbReference type="PANTHER" id="PTHR35330:SF1">
    <property type="entry name" value="SIROHEME BIOSYNTHESIS PROTEIN MET8"/>
    <property type="match status" value="1"/>
</dbReference>
<evidence type="ECO:0000256" key="2">
    <source>
        <dbReference type="ARBA" id="ARBA00012400"/>
    </source>
</evidence>
<keyword evidence="8" id="KW-1185">Reference proteome</keyword>
<evidence type="ECO:0000256" key="3">
    <source>
        <dbReference type="ARBA" id="ARBA00023002"/>
    </source>
</evidence>
<proteinExistence type="predicted"/>
<protein>
    <recommendedName>
        <fullName evidence="2">precorrin-2 dehydrogenase</fullName>
        <ecNumber evidence="2">1.3.1.76</ecNumber>
    </recommendedName>
</protein>
<dbReference type="InterPro" id="IPR006367">
    <property type="entry name" value="Sirohaem_synthase_N"/>
</dbReference>
<dbReference type="NCBIfam" id="TIGR01470">
    <property type="entry name" value="cysG_Nterm"/>
    <property type="match status" value="1"/>
</dbReference>
<dbReference type="Proteomes" id="UP001596528">
    <property type="component" value="Unassembled WGS sequence"/>
</dbReference>
<accession>A0ABW2V345</accession>
<name>A0ABW2V345_9BACL</name>
<evidence type="ECO:0000313" key="8">
    <source>
        <dbReference type="Proteomes" id="UP001596528"/>
    </source>
</evidence>
<keyword evidence="4" id="KW-0520">NAD</keyword>
<comment type="catalytic activity">
    <reaction evidence="6">
        <text>precorrin-2 + NAD(+) = sirohydrochlorin + NADH + 2 H(+)</text>
        <dbReference type="Rhea" id="RHEA:15613"/>
        <dbReference type="ChEBI" id="CHEBI:15378"/>
        <dbReference type="ChEBI" id="CHEBI:57540"/>
        <dbReference type="ChEBI" id="CHEBI:57945"/>
        <dbReference type="ChEBI" id="CHEBI:58351"/>
        <dbReference type="ChEBI" id="CHEBI:58827"/>
        <dbReference type="EC" id="1.3.1.76"/>
    </reaction>
</comment>
<evidence type="ECO:0000313" key="7">
    <source>
        <dbReference type="EMBL" id="MFC7750567.1"/>
    </source>
</evidence>
<dbReference type="SUPFAM" id="SSF75615">
    <property type="entry name" value="Siroheme synthase middle domains-like"/>
    <property type="match status" value="1"/>
</dbReference>